<evidence type="ECO:0000256" key="6">
    <source>
        <dbReference type="ARBA" id="ARBA00022741"/>
    </source>
</evidence>
<dbReference type="InterPro" id="IPR004523">
    <property type="entry name" value="Asp-tRNA_synthase_2"/>
</dbReference>
<dbReference type="OrthoDB" id="372395at2759"/>
<dbReference type="EC" id="6.1.1.12" evidence="3"/>
<dbReference type="EMBL" id="CAMXCT030004235">
    <property type="protein sequence ID" value="CAL4795579.1"/>
    <property type="molecule type" value="Genomic_DNA"/>
</dbReference>
<evidence type="ECO:0000313" key="14">
    <source>
        <dbReference type="Proteomes" id="UP001152797"/>
    </source>
</evidence>
<protein>
    <recommendedName>
        <fullName evidence="3">aspartate--tRNA ligase</fullName>
        <ecNumber evidence="3">6.1.1.12</ecNumber>
    </recommendedName>
</protein>
<dbReference type="CDD" id="cd00776">
    <property type="entry name" value="AsxRS_core"/>
    <property type="match status" value="1"/>
</dbReference>
<dbReference type="Pfam" id="PF00152">
    <property type="entry name" value="tRNA-synt_2"/>
    <property type="match status" value="1"/>
</dbReference>
<evidence type="ECO:0000259" key="11">
    <source>
        <dbReference type="PROSITE" id="PS50862"/>
    </source>
</evidence>
<sequence length="623" mass="68717">MHRIHSAQWPTLAPRILTQAPGRSRSFGMRNSALGCSLQAGIESLQGARASNSQVHIPRTQRRVARSARAATGRGSSSFCFEVAATAGVCRWVASTVRRRRLSTLARKAAAAAVQSEENLGTMVSPSVVTSADAAVTGVYDTIRSVESPAIPFVSVKTLGEDGISPAIGAEVWIRARVATVRVKGKSTFVVLREDSLYTVQACKFKDKEDGGGSATAVSRFFKSIPLESIVDLCGVLAEANVSSCTQSNVELQIKRVFCVCRAAAQLPFLMADAQRSEEEIVASQGSKRPFVRVLPDLRLDHRWLDLRVPAHNAILRIQSAVCRLFRESLAKRGFVEIHSPKLIAGESEGGAEVFRVDYFGSKASLAQSPQLYKQMAMSADMPGAFEVGPVFRAENSNTARHLCEFTGLDLEMPIRWHYDEVIQVIHETLSSIFLRLEEEHQEELTIIRKMYPSEAPKFPLSEPCVLHWDEAMELLRSNGEPREDIMADLSTNEEKLLGSLVREKYGSDLFFLDQYPSAVRPFYTMPSKEKPEFSNSYDVIFCGQEIGSGAQRCHDPELLEARCASLGVPTEPLQSYIESFRHGVPPHGGVGLGLERIVQLYLGLDNIRKASMFARDPTRLTP</sequence>
<evidence type="ECO:0000256" key="4">
    <source>
        <dbReference type="ARBA" id="ARBA00022490"/>
    </source>
</evidence>
<reference evidence="12" key="1">
    <citation type="submission" date="2022-10" db="EMBL/GenBank/DDBJ databases">
        <authorList>
            <person name="Chen Y."/>
            <person name="Dougan E. K."/>
            <person name="Chan C."/>
            <person name="Rhodes N."/>
            <person name="Thang M."/>
        </authorList>
    </citation>
    <scope>NUCLEOTIDE SEQUENCE</scope>
</reference>
<keyword evidence="5 13" id="KW-0436">Ligase</keyword>
<keyword evidence="14" id="KW-1185">Reference proteome</keyword>
<evidence type="ECO:0000256" key="7">
    <source>
        <dbReference type="ARBA" id="ARBA00022840"/>
    </source>
</evidence>
<evidence type="ECO:0000313" key="13">
    <source>
        <dbReference type="EMBL" id="CAL4795579.1"/>
    </source>
</evidence>
<dbReference type="Gene3D" id="3.30.930.10">
    <property type="entry name" value="Bira Bifunctional Protein, Domain 2"/>
    <property type="match status" value="1"/>
</dbReference>
<evidence type="ECO:0000256" key="3">
    <source>
        <dbReference type="ARBA" id="ARBA00012841"/>
    </source>
</evidence>
<dbReference type="AlphaFoldDB" id="A0A9P1DF07"/>
<accession>A0A9P1DF07</accession>
<evidence type="ECO:0000256" key="8">
    <source>
        <dbReference type="ARBA" id="ARBA00022917"/>
    </source>
</evidence>
<dbReference type="SUPFAM" id="SSF50249">
    <property type="entry name" value="Nucleic acid-binding proteins"/>
    <property type="match status" value="1"/>
</dbReference>
<keyword evidence="8" id="KW-0648">Protein biosynthesis</keyword>
<evidence type="ECO:0000256" key="2">
    <source>
        <dbReference type="ARBA" id="ARBA00005312"/>
    </source>
</evidence>
<reference evidence="13 14" key="2">
    <citation type="submission" date="2024-05" db="EMBL/GenBank/DDBJ databases">
        <authorList>
            <person name="Chen Y."/>
            <person name="Shah S."/>
            <person name="Dougan E. K."/>
            <person name="Thang M."/>
            <person name="Chan C."/>
        </authorList>
    </citation>
    <scope>NUCLEOTIDE SEQUENCE [LARGE SCALE GENOMIC DNA]</scope>
</reference>
<dbReference type="GO" id="GO:0005524">
    <property type="term" value="F:ATP binding"/>
    <property type="evidence" value="ECO:0007669"/>
    <property type="project" value="UniProtKB-KW"/>
</dbReference>
<dbReference type="PANTHER" id="PTHR43450:SF1">
    <property type="entry name" value="ASPARTATE--TRNA LIGASE, CYTOPLASMIC"/>
    <property type="match status" value="1"/>
</dbReference>
<dbReference type="GO" id="GO:0017101">
    <property type="term" value="C:aminoacyl-tRNA synthetase multienzyme complex"/>
    <property type="evidence" value="ECO:0007669"/>
    <property type="project" value="TreeGrafter"/>
</dbReference>
<dbReference type="GO" id="GO:0003723">
    <property type="term" value="F:RNA binding"/>
    <property type="evidence" value="ECO:0007669"/>
    <property type="project" value="TreeGrafter"/>
</dbReference>
<keyword evidence="4" id="KW-0963">Cytoplasm</keyword>
<dbReference type="FunFam" id="3.30.930.10:FF:000038">
    <property type="entry name" value="Aspartate--tRNA ligase"/>
    <property type="match status" value="1"/>
</dbReference>
<dbReference type="InterPro" id="IPR002312">
    <property type="entry name" value="Asp/Asn-tRNA-synth_IIb"/>
</dbReference>
<dbReference type="Proteomes" id="UP001152797">
    <property type="component" value="Unassembled WGS sequence"/>
</dbReference>
<dbReference type="PROSITE" id="PS50862">
    <property type="entry name" value="AA_TRNA_LIGASE_II"/>
    <property type="match status" value="1"/>
</dbReference>
<keyword evidence="9" id="KW-0030">Aminoacyl-tRNA synthetase</keyword>
<dbReference type="EMBL" id="CAMXCT020004235">
    <property type="protein sequence ID" value="CAL1161642.1"/>
    <property type="molecule type" value="Genomic_DNA"/>
</dbReference>
<keyword evidence="7" id="KW-0067">ATP-binding</keyword>
<comment type="similarity">
    <text evidence="2">Belongs to the class-II aminoacyl-tRNA synthetase family. Type 2 subfamily.</text>
</comment>
<dbReference type="NCBIfam" id="NF003483">
    <property type="entry name" value="PRK05159.1"/>
    <property type="match status" value="1"/>
</dbReference>
<gene>
    <name evidence="12" type="ORF">C1SCF055_LOCUS33722</name>
</gene>
<feature type="domain" description="Aminoacyl-transfer RNA synthetases class-II family profile" evidence="11">
    <location>
        <begin position="316"/>
        <end position="623"/>
    </location>
</feature>
<dbReference type="Gene3D" id="2.40.50.140">
    <property type="entry name" value="Nucleic acid-binding proteins"/>
    <property type="match status" value="1"/>
</dbReference>
<dbReference type="CDD" id="cd04320">
    <property type="entry name" value="AspRS_cyto_N"/>
    <property type="match status" value="1"/>
</dbReference>
<evidence type="ECO:0000256" key="5">
    <source>
        <dbReference type="ARBA" id="ARBA00022598"/>
    </source>
</evidence>
<keyword evidence="6" id="KW-0547">Nucleotide-binding</keyword>
<dbReference type="GO" id="GO:0004815">
    <property type="term" value="F:aspartate-tRNA ligase activity"/>
    <property type="evidence" value="ECO:0007669"/>
    <property type="project" value="UniProtKB-EC"/>
</dbReference>
<dbReference type="InterPro" id="IPR045864">
    <property type="entry name" value="aa-tRNA-synth_II/BPL/LPL"/>
</dbReference>
<name>A0A9P1DF07_9DINO</name>
<organism evidence="12">
    <name type="scientific">Cladocopium goreaui</name>
    <dbReference type="NCBI Taxonomy" id="2562237"/>
    <lineage>
        <taxon>Eukaryota</taxon>
        <taxon>Sar</taxon>
        <taxon>Alveolata</taxon>
        <taxon>Dinophyceae</taxon>
        <taxon>Suessiales</taxon>
        <taxon>Symbiodiniaceae</taxon>
        <taxon>Cladocopium</taxon>
    </lineage>
</organism>
<dbReference type="InterPro" id="IPR012340">
    <property type="entry name" value="NA-bd_OB-fold"/>
</dbReference>
<proteinExistence type="inferred from homology"/>
<dbReference type="NCBIfam" id="TIGR00458">
    <property type="entry name" value="aspS_nondisc"/>
    <property type="match status" value="1"/>
</dbReference>
<dbReference type="HAMAP" id="MF_02075">
    <property type="entry name" value="Asp_tRNA_synth_type2"/>
    <property type="match status" value="1"/>
</dbReference>
<dbReference type="EMBL" id="CAMXCT010004235">
    <property type="protein sequence ID" value="CAI4008267.1"/>
    <property type="molecule type" value="Genomic_DNA"/>
</dbReference>
<dbReference type="PRINTS" id="PR01042">
    <property type="entry name" value="TRNASYNTHASP"/>
</dbReference>
<dbReference type="GO" id="GO:0006422">
    <property type="term" value="P:aspartyl-tRNA aminoacylation"/>
    <property type="evidence" value="ECO:0007669"/>
    <property type="project" value="InterPro"/>
</dbReference>
<dbReference type="PANTHER" id="PTHR43450">
    <property type="entry name" value="ASPARTYL-TRNA SYNTHETASE"/>
    <property type="match status" value="1"/>
</dbReference>
<evidence type="ECO:0000256" key="9">
    <source>
        <dbReference type="ARBA" id="ARBA00023146"/>
    </source>
</evidence>
<comment type="subcellular location">
    <subcellularLocation>
        <location evidence="1">Cytoplasm</location>
    </subcellularLocation>
</comment>
<comment type="catalytic activity">
    <reaction evidence="10">
        <text>tRNA(Asp) + L-aspartate + ATP = L-aspartyl-tRNA(Asp) + AMP + diphosphate</text>
        <dbReference type="Rhea" id="RHEA:19649"/>
        <dbReference type="Rhea" id="RHEA-COMP:9660"/>
        <dbReference type="Rhea" id="RHEA-COMP:9678"/>
        <dbReference type="ChEBI" id="CHEBI:29991"/>
        <dbReference type="ChEBI" id="CHEBI:30616"/>
        <dbReference type="ChEBI" id="CHEBI:33019"/>
        <dbReference type="ChEBI" id="CHEBI:78442"/>
        <dbReference type="ChEBI" id="CHEBI:78516"/>
        <dbReference type="ChEBI" id="CHEBI:456215"/>
        <dbReference type="EC" id="6.1.1.12"/>
    </reaction>
</comment>
<dbReference type="InterPro" id="IPR006195">
    <property type="entry name" value="aa-tRNA-synth_II"/>
</dbReference>
<evidence type="ECO:0000256" key="10">
    <source>
        <dbReference type="ARBA" id="ARBA00047904"/>
    </source>
</evidence>
<evidence type="ECO:0000256" key="1">
    <source>
        <dbReference type="ARBA" id="ARBA00004496"/>
    </source>
</evidence>
<dbReference type="SUPFAM" id="SSF55681">
    <property type="entry name" value="Class II aaRS and biotin synthetases"/>
    <property type="match status" value="1"/>
</dbReference>
<dbReference type="InterPro" id="IPR004364">
    <property type="entry name" value="Aa-tRNA-synt_II"/>
</dbReference>
<dbReference type="GO" id="GO:0005829">
    <property type="term" value="C:cytosol"/>
    <property type="evidence" value="ECO:0007669"/>
    <property type="project" value="TreeGrafter"/>
</dbReference>
<comment type="caution">
    <text evidence="12">The sequence shown here is derived from an EMBL/GenBank/DDBJ whole genome shotgun (WGS) entry which is preliminary data.</text>
</comment>
<evidence type="ECO:0000313" key="12">
    <source>
        <dbReference type="EMBL" id="CAI4008267.1"/>
    </source>
</evidence>